<dbReference type="WBParaSite" id="PS1159_v2.g17845.t1">
    <property type="protein sequence ID" value="PS1159_v2.g17845.t1"/>
    <property type="gene ID" value="PS1159_v2.g17845"/>
</dbReference>
<accession>A0AC35FIH7</accession>
<protein>
    <submittedName>
        <fullName evidence="2">p-glycoprotein</fullName>
    </submittedName>
</protein>
<evidence type="ECO:0000313" key="1">
    <source>
        <dbReference type="Proteomes" id="UP000887580"/>
    </source>
</evidence>
<sequence>MPAEVFGNEKQKKEDKEKLIPLKLKKHSYGSLSSGVSSISTENQSEIESLPDKSVITFGLFGYSEGWDYFLIILGTIASVIHGAGFPLLSIVLGSMTTVFIQAQNSPFVTGHLNDTPKGVTFITKDEFNEKVMQFAIYYLGLGVAIILRQEIAWFDTKQTGNLTSRLTDDLERVREGLGDKLSLFIQMVSAFISGFLIGFIYNWQMSLVMLIFAPFLAITNSWVSKITAQRTAVEQAKYAIAGAIAEETFSSMRTIHSLNAERQEIKRYEEALEDGRKTGLIKYRYMGLGVGSTFLVMYISYAVAFWFGSRLVVWNPYFDRGTVFIVFFSVMNGSTALGGALPHLASMSMAKGAAKTVLSVINNTPHIDPYSDNGIVPSRVRGSIEINNVHFRYPIRKDVKILNGVSINVEPGQSIALVGSSGCGKSTIINLLLRFYDPEEGSIKLDGLDIRQMNVKTLRDSIGIVSQEPILFDGTLEENVLLGNEYGTREDVIRCLKMANAYDFISKLPDGLYTRVGERGAQLSGGQKQRIAIARALIKNPKILLLDEATSALDTESERIVQAALDKAQEGRTTIIVAHRLATIKNVNQIYVFQNGSIVESGSHDQLMHSRGIFYSMVEAQQIQQIDDEKIMTGIKEEGDDDIDESGAAPARSTSEPRPSGTEVEEKSVTISVVKSGLIPRKTIVTSTVTRRKISEATSIVSRASDAQEIKEMQQNIEENSVKPTSMMKIFKTNKGNWKYFFFGLIGCIASGLVTPFFALVYSQIFQVFSEPVEKMEKDAIFWSAMFIVLGVANALGFFFSAIFLGRAGEALTKKLRLDAFTNLMRQDIGFFDDTRHNTGKLCTRFATDAPIVRYVFTRLPSVISSVVTLIGAIVIGFIFGWQLALILLAIIPLIIASGYFEMQLRFGKAMRDTELLEEAGKIAGEAVENIRTVQGLNKQFIFNEKYAKHLNEPFKANMRQAHIYGAVFAFSQSVIFFMYALAFYLGSIFVNQHLMTPLAVFRVFFAIAFCGQAVGQVSSFIPDVVKSRLAASLIFHLIEYPTLIDSLSDWGIRANLKGNIELKGVHFAYPTRSKTRILNNTYLRVQPGQTVALVGFSGCGKSTIMALLERFYNPLKGHITIDGMSIRELNIHSLREQLCIVSQEPILFDCTIEQNILYGLDRQVSHEDVVKAAEKANIHKFILGLPEGYQTRVGEKGTQLSGGQKQRIAIARALIRNPVILLLDEATSALDTESEKIVQDALDKAKEGRTCIVIAHRLSTVQNADKIIVLNEGKSVEEGTHEELYRKDGIYRALCQTQLLKEEDE</sequence>
<proteinExistence type="predicted"/>
<organism evidence="1 2">
    <name type="scientific">Panagrolaimus sp. PS1159</name>
    <dbReference type="NCBI Taxonomy" id="55785"/>
    <lineage>
        <taxon>Eukaryota</taxon>
        <taxon>Metazoa</taxon>
        <taxon>Ecdysozoa</taxon>
        <taxon>Nematoda</taxon>
        <taxon>Chromadorea</taxon>
        <taxon>Rhabditida</taxon>
        <taxon>Tylenchina</taxon>
        <taxon>Panagrolaimomorpha</taxon>
        <taxon>Panagrolaimoidea</taxon>
        <taxon>Panagrolaimidae</taxon>
        <taxon>Panagrolaimus</taxon>
    </lineage>
</organism>
<reference evidence="2" key="1">
    <citation type="submission" date="2022-11" db="UniProtKB">
        <authorList>
            <consortium name="WormBaseParasite"/>
        </authorList>
    </citation>
    <scope>IDENTIFICATION</scope>
</reference>
<evidence type="ECO:0000313" key="2">
    <source>
        <dbReference type="WBParaSite" id="PS1159_v2.g17845.t1"/>
    </source>
</evidence>
<name>A0AC35FIH7_9BILA</name>
<dbReference type="Proteomes" id="UP000887580">
    <property type="component" value="Unplaced"/>
</dbReference>